<reference evidence="2" key="2">
    <citation type="submission" date="2019-02" db="EMBL/GenBank/DDBJ databases">
        <title>Opniocepnalus argus Var Kimnra genome.</title>
        <authorList>
            <person name="Zhou C."/>
            <person name="Xiao S."/>
        </authorList>
    </citation>
    <scope>NUCLEOTIDE SEQUENCE [LARGE SCALE GENOMIC DNA]</scope>
</reference>
<name>A0A6G1PDC5_CHAAH</name>
<reference evidence="1 2" key="1">
    <citation type="submission" date="2019-02" db="EMBL/GenBank/DDBJ databases">
        <title>Opniocepnalus argus genome.</title>
        <authorList>
            <person name="Zhou C."/>
            <person name="Xiao S."/>
        </authorList>
    </citation>
    <scope>NUCLEOTIDE SEQUENCE [LARGE SCALE GENOMIC DNA]</scope>
    <source>
        <strain evidence="1">OARG1902GOOAL</strain>
        <tissue evidence="1">Muscle</tissue>
    </source>
</reference>
<keyword evidence="2" id="KW-1185">Reference proteome</keyword>
<dbReference type="EMBL" id="CM015714">
    <property type="protein sequence ID" value="KAF3688018.1"/>
    <property type="molecule type" value="Genomic_DNA"/>
</dbReference>
<proteinExistence type="predicted"/>
<gene>
    <name evidence="1" type="ORF">EXN66_Car003690</name>
</gene>
<evidence type="ECO:0000313" key="2">
    <source>
        <dbReference type="Proteomes" id="UP000503349"/>
    </source>
</evidence>
<accession>A0A6G1PDC5</accession>
<dbReference type="Proteomes" id="UP000503349">
    <property type="component" value="Chromosome 3"/>
</dbReference>
<evidence type="ECO:0000313" key="1">
    <source>
        <dbReference type="EMBL" id="KAF3688018.1"/>
    </source>
</evidence>
<sequence length="74" mass="8301">MVMGAFSLIVWWESRGANLYLSAITSPLERVRQVGTLPQNPLQSHSAFCIRVAFVTHLLTLSRSRPSPPPHPLY</sequence>
<dbReference type="AlphaFoldDB" id="A0A6G1PDC5"/>
<protein>
    <submittedName>
        <fullName evidence="1">Uncharacterized protein</fullName>
    </submittedName>
</protein>
<organism evidence="1 2">
    <name type="scientific">Channa argus</name>
    <name type="common">Northern snakehead</name>
    <name type="synonym">Ophicephalus argus</name>
    <dbReference type="NCBI Taxonomy" id="215402"/>
    <lineage>
        <taxon>Eukaryota</taxon>
        <taxon>Metazoa</taxon>
        <taxon>Chordata</taxon>
        <taxon>Craniata</taxon>
        <taxon>Vertebrata</taxon>
        <taxon>Euteleostomi</taxon>
        <taxon>Actinopterygii</taxon>
        <taxon>Neopterygii</taxon>
        <taxon>Teleostei</taxon>
        <taxon>Neoteleostei</taxon>
        <taxon>Acanthomorphata</taxon>
        <taxon>Anabantaria</taxon>
        <taxon>Anabantiformes</taxon>
        <taxon>Channoidei</taxon>
        <taxon>Channidae</taxon>
        <taxon>Channa</taxon>
    </lineage>
</organism>